<dbReference type="SUPFAM" id="SSF63380">
    <property type="entry name" value="Riboflavin synthase domain-like"/>
    <property type="match status" value="1"/>
</dbReference>
<evidence type="ECO:0000256" key="3">
    <source>
        <dbReference type="ARBA" id="ARBA00022982"/>
    </source>
</evidence>
<keyword evidence="2" id="KW-0288">FMN</keyword>
<keyword evidence="5" id="KW-0812">Transmembrane</keyword>
<keyword evidence="3" id="KW-0813">Transport</keyword>
<keyword evidence="1" id="KW-0285">Flavoprotein</keyword>
<dbReference type="PROSITE" id="PS51384">
    <property type="entry name" value="FAD_FR"/>
    <property type="match status" value="1"/>
</dbReference>
<dbReference type="GO" id="GO:0003958">
    <property type="term" value="F:NADPH-hemoprotein reductase activity"/>
    <property type="evidence" value="ECO:0007669"/>
    <property type="project" value="UniProtKB-EC"/>
</dbReference>
<dbReference type="InterPro" id="IPR039261">
    <property type="entry name" value="FNR_nucleotide-bd"/>
</dbReference>
<accession>A0A5C1E8R2</accession>
<evidence type="ECO:0000256" key="1">
    <source>
        <dbReference type="ARBA" id="ARBA00022630"/>
    </source>
</evidence>
<dbReference type="InterPro" id="IPR001709">
    <property type="entry name" value="Flavoprot_Pyr_Nucl_cyt_Rdtase"/>
</dbReference>
<dbReference type="InterPro" id="IPR001433">
    <property type="entry name" value="OxRdtase_FAD/NAD-bd"/>
</dbReference>
<dbReference type="SUPFAM" id="SSF52343">
    <property type="entry name" value="Ferredoxin reductase-like, C-terminal NADP-linked domain"/>
    <property type="match status" value="1"/>
</dbReference>
<feature type="domain" description="Flavodoxin-like" evidence="6">
    <location>
        <begin position="57"/>
        <end position="198"/>
    </location>
</feature>
<sequence length="478" mass="51854">MLILPDVPRLAGAAAMLLAYAGLCAGILVRARNKRRRALQAAATLPILPIPGQQAPLLLAFASQSGFAEELAERSATALRGAGQAVRLTPLADLALADLRSGSPALFVVSTCGEGDPPDNAATFVRRLLAEKTGQTTPLRSLTYGLLALGDREYRHFCGFGRNLDTWLQEAGATPLFERIEVNNGDATALERWRHALAHVAGYREASGDGASSSETLSWLPPKYSPWRLAERRHLNPGSQGEAVFHLELCPPENDAAPSWESGDLLQVAAPGIDGELLPPRDYSIASIPSDGRVHLLIRQQRGPDGRLGAASGWLSTGIAVGGCVMARLLPHRNFRLGDNIRRPLILIGNGTGMAGLRGHLRARRQAGARPNWLLFGERNAACDYHYREEIEDYRQTGLLQRLDLAFSRDQADKVYIQDHLRAAATDLHSWLAQGASLYVCGNAVGMAEAVHQTLADLIGVDALDRLIVEGRYRRDVY</sequence>
<evidence type="ECO:0000259" key="7">
    <source>
        <dbReference type="PROSITE" id="PS51384"/>
    </source>
</evidence>
<dbReference type="Pfam" id="PF00175">
    <property type="entry name" value="NAD_binding_1"/>
    <property type="match status" value="1"/>
</dbReference>
<keyword evidence="5" id="KW-1133">Transmembrane helix</keyword>
<dbReference type="Gene3D" id="3.40.50.360">
    <property type="match status" value="1"/>
</dbReference>
<evidence type="ECO:0000313" key="9">
    <source>
        <dbReference type="Proteomes" id="UP000323671"/>
    </source>
</evidence>
<proteinExistence type="predicted"/>
<evidence type="ECO:0000256" key="4">
    <source>
        <dbReference type="ARBA" id="ARBA00023797"/>
    </source>
</evidence>
<dbReference type="InterPro" id="IPR029039">
    <property type="entry name" value="Flavoprotein-like_sf"/>
</dbReference>
<reference evidence="8 9" key="1">
    <citation type="submission" date="2017-07" db="EMBL/GenBank/DDBJ databases">
        <title>Complete genome sequence of Oryzomicrobium terrae TPP412.</title>
        <authorList>
            <person name="Chiu L.-W."/>
            <person name="Lo K.-J."/>
            <person name="Tsai Y.-M."/>
            <person name="Lin S.-S."/>
            <person name="Kuo C.-H."/>
            <person name="Liu C.-T."/>
        </authorList>
    </citation>
    <scope>NUCLEOTIDE SEQUENCE [LARGE SCALE GENOMIC DNA]</scope>
    <source>
        <strain evidence="8 9">TPP412</strain>
    </source>
</reference>
<dbReference type="GO" id="GO:0050660">
    <property type="term" value="F:flavin adenine dinucleotide binding"/>
    <property type="evidence" value="ECO:0007669"/>
    <property type="project" value="TreeGrafter"/>
</dbReference>
<feature type="transmembrane region" description="Helical" evidence="5">
    <location>
        <begin position="12"/>
        <end position="29"/>
    </location>
</feature>
<dbReference type="CDD" id="cd06200">
    <property type="entry name" value="SiR_like1"/>
    <property type="match status" value="1"/>
</dbReference>
<dbReference type="Pfam" id="PF00258">
    <property type="entry name" value="Flavodoxin_1"/>
    <property type="match status" value="1"/>
</dbReference>
<gene>
    <name evidence="8" type="primary">cysJ</name>
    <name evidence="8" type="ORF">OTERR_15330</name>
</gene>
<dbReference type="KEGG" id="otr:OTERR_15330"/>
<keyword evidence="3" id="KW-0249">Electron transport</keyword>
<evidence type="ECO:0000256" key="5">
    <source>
        <dbReference type="SAM" id="Phobius"/>
    </source>
</evidence>
<dbReference type="PANTHER" id="PTHR19384">
    <property type="entry name" value="NITRIC OXIDE SYNTHASE-RELATED"/>
    <property type="match status" value="1"/>
</dbReference>
<dbReference type="PRINTS" id="PR00371">
    <property type="entry name" value="FPNCR"/>
</dbReference>
<protein>
    <recommendedName>
        <fullName evidence="4">NADPH--hemoprotein reductase</fullName>
        <ecNumber evidence="4">1.6.2.4</ecNumber>
    </recommendedName>
</protein>
<organism evidence="8 9">
    <name type="scientific">Oryzomicrobium terrae</name>
    <dbReference type="NCBI Taxonomy" id="1735038"/>
    <lineage>
        <taxon>Bacteria</taxon>
        <taxon>Pseudomonadati</taxon>
        <taxon>Pseudomonadota</taxon>
        <taxon>Betaproteobacteria</taxon>
        <taxon>Rhodocyclales</taxon>
        <taxon>Rhodocyclaceae</taxon>
        <taxon>Oryzomicrobium</taxon>
    </lineage>
</organism>
<dbReference type="GO" id="GO:0005829">
    <property type="term" value="C:cytosol"/>
    <property type="evidence" value="ECO:0007669"/>
    <property type="project" value="TreeGrafter"/>
</dbReference>
<name>A0A5C1E8R2_9RHOO</name>
<keyword evidence="9" id="KW-1185">Reference proteome</keyword>
<dbReference type="InterPro" id="IPR017927">
    <property type="entry name" value="FAD-bd_FR_type"/>
</dbReference>
<keyword evidence="5" id="KW-0472">Membrane</keyword>
<dbReference type="EC" id="1.6.2.4" evidence="4"/>
<dbReference type="SUPFAM" id="SSF52218">
    <property type="entry name" value="Flavoproteins"/>
    <property type="match status" value="1"/>
</dbReference>
<evidence type="ECO:0000313" key="8">
    <source>
        <dbReference type="EMBL" id="QEL65009.1"/>
    </source>
</evidence>
<dbReference type="Gene3D" id="3.40.50.80">
    <property type="entry name" value="Nucleotide-binding domain of ferredoxin-NADP reductase (FNR) module"/>
    <property type="match status" value="1"/>
</dbReference>
<evidence type="ECO:0000256" key="2">
    <source>
        <dbReference type="ARBA" id="ARBA00022643"/>
    </source>
</evidence>
<dbReference type="Proteomes" id="UP000323671">
    <property type="component" value="Chromosome"/>
</dbReference>
<dbReference type="PRINTS" id="PR00369">
    <property type="entry name" value="FLAVODOXIN"/>
</dbReference>
<dbReference type="PROSITE" id="PS50902">
    <property type="entry name" value="FLAVODOXIN_LIKE"/>
    <property type="match status" value="1"/>
</dbReference>
<dbReference type="InterPro" id="IPR001094">
    <property type="entry name" value="Flavdoxin-like"/>
</dbReference>
<dbReference type="InterPro" id="IPR008254">
    <property type="entry name" value="Flavodoxin/NO_synth"/>
</dbReference>
<dbReference type="GO" id="GO:0010181">
    <property type="term" value="F:FMN binding"/>
    <property type="evidence" value="ECO:0007669"/>
    <property type="project" value="InterPro"/>
</dbReference>
<dbReference type="InterPro" id="IPR017938">
    <property type="entry name" value="Riboflavin_synthase-like_b-brl"/>
</dbReference>
<dbReference type="Gene3D" id="2.40.30.10">
    <property type="entry name" value="Translation factors"/>
    <property type="match status" value="1"/>
</dbReference>
<dbReference type="RefSeq" id="WP_149425377.1">
    <property type="nucleotide sequence ID" value="NZ_CP022579.1"/>
</dbReference>
<feature type="domain" description="FAD-binding FR-type" evidence="7">
    <location>
        <begin position="222"/>
        <end position="338"/>
    </location>
</feature>
<evidence type="ECO:0000259" key="6">
    <source>
        <dbReference type="PROSITE" id="PS50902"/>
    </source>
</evidence>
<dbReference type="EMBL" id="CP022579">
    <property type="protein sequence ID" value="QEL65009.1"/>
    <property type="molecule type" value="Genomic_DNA"/>
</dbReference>
<dbReference type="PANTHER" id="PTHR19384:SF17">
    <property type="entry name" value="NADPH--CYTOCHROME P450 REDUCTASE"/>
    <property type="match status" value="1"/>
</dbReference>
<dbReference type="AlphaFoldDB" id="A0A5C1E8R2"/>